<sequence length="499" mass="55490">MTQFRGVISGPEGILLTGVGRYDPSRLEHFIAPLDRNKRWSDDGYSYPPTDRFGVASQPLFNGRHGFIFHEACWDLLEQAVSPAAVPLQRLHHVCKSLPIPPSLECPSWGHDYGGAQTLIIDNDLFPWKEGRFMYAYTELNEVLLSNPYRVPDADRLLADHVLGEDKVAEQPPALRDTDRSVTTAPKRDHDCFASLPAELPLEIAKLLPTADVLNARLASRGFEAVFHDQTFWKSRFEASAERAWVFEAQRVSGERDWRGLYRRTQGARIPPGLRNRRGIWGLIKGVLDVLDLVWKDPPLNAVLHPYAGLTRPRAEVTVPWSCELSLREHGLRVVRGQCIAIPSNLIRLCVYTTALGDETYIAGFSFITSAGVSIQLGYRSSSQHSIELRQAFGFRLAVGLHGIRAIQCITGPDGSASTWFGCPDDVFQTERLVEANPIIGLGASFDGCKMLSLAVYAPSEPPSNVNLRNSALWYPSVPPSTLCLHDEAFVPINFYTTG</sequence>
<dbReference type="EMBL" id="JAUDZG010000005">
    <property type="protein sequence ID" value="KAK3304730.1"/>
    <property type="molecule type" value="Genomic_DNA"/>
</dbReference>
<name>A0AAJ0M0R0_9PEZI</name>
<keyword evidence="3" id="KW-1185">Reference proteome</keyword>
<reference evidence="2" key="2">
    <citation type="submission" date="2023-06" db="EMBL/GenBank/DDBJ databases">
        <authorList>
            <consortium name="Lawrence Berkeley National Laboratory"/>
            <person name="Mondo S.J."/>
            <person name="Hensen N."/>
            <person name="Bonometti L."/>
            <person name="Westerberg I."/>
            <person name="Brannstrom I.O."/>
            <person name="Guillou S."/>
            <person name="Cros-Aarteil S."/>
            <person name="Calhoun S."/>
            <person name="Haridas S."/>
            <person name="Kuo A."/>
            <person name="Pangilinan J."/>
            <person name="Riley R."/>
            <person name="Labutti K."/>
            <person name="Andreopoulos B."/>
            <person name="Lipzen A."/>
            <person name="Chen C."/>
            <person name="Yanf M."/>
            <person name="Daum C."/>
            <person name="Ng V."/>
            <person name="Clum A."/>
            <person name="Steindorff A."/>
            <person name="Ohm R."/>
            <person name="Martin F."/>
            <person name="Silar P."/>
            <person name="Natvig D."/>
            <person name="Lalanne C."/>
            <person name="Gautier V."/>
            <person name="Ament-Velasquez S.L."/>
            <person name="Kruys A."/>
            <person name="Hutchinson M.I."/>
            <person name="Powell A.J."/>
            <person name="Barry K."/>
            <person name="Miller A.N."/>
            <person name="Grigoriev I.V."/>
            <person name="Debuchy R."/>
            <person name="Gladieux P."/>
            <person name="Thoren M.H."/>
            <person name="Johannesson H."/>
        </authorList>
    </citation>
    <scope>NUCLEOTIDE SEQUENCE</scope>
    <source>
        <strain evidence="2">CBS 333.67</strain>
    </source>
</reference>
<dbReference type="SUPFAM" id="SSF81383">
    <property type="entry name" value="F-box domain"/>
    <property type="match status" value="1"/>
</dbReference>
<evidence type="ECO:0000313" key="3">
    <source>
        <dbReference type="Proteomes" id="UP001273166"/>
    </source>
</evidence>
<dbReference type="Gene3D" id="1.20.1280.50">
    <property type="match status" value="1"/>
</dbReference>
<dbReference type="InterPro" id="IPR036047">
    <property type="entry name" value="F-box-like_dom_sf"/>
</dbReference>
<dbReference type="PROSITE" id="PS50181">
    <property type="entry name" value="FBOX"/>
    <property type="match status" value="1"/>
</dbReference>
<reference evidence="2" key="1">
    <citation type="journal article" date="2023" name="Mol. Phylogenet. Evol.">
        <title>Genome-scale phylogeny and comparative genomics of the fungal order Sordariales.</title>
        <authorList>
            <person name="Hensen N."/>
            <person name="Bonometti L."/>
            <person name="Westerberg I."/>
            <person name="Brannstrom I.O."/>
            <person name="Guillou S."/>
            <person name="Cros-Aarteil S."/>
            <person name="Calhoun S."/>
            <person name="Haridas S."/>
            <person name="Kuo A."/>
            <person name="Mondo S."/>
            <person name="Pangilinan J."/>
            <person name="Riley R."/>
            <person name="LaButti K."/>
            <person name="Andreopoulos B."/>
            <person name="Lipzen A."/>
            <person name="Chen C."/>
            <person name="Yan M."/>
            <person name="Daum C."/>
            <person name="Ng V."/>
            <person name="Clum A."/>
            <person name="Steindorff A."/>
            <person name="Ohm R.A."/>
            <person name="Martin F."/>
            <person name="Silar P."/>
            <person name="Natvig D.O."/>
            <person name="Lalanne C."/>
            <person name="Gautier V."/>
            <person name="Ament-Velasquez S.L."/>
            <person name="Kruys A."/>
            <person name="Hutchinson M.I."/>
            <person name="Powell A.J."/>
            <person name="Barry K."/>
            <person name="Miller A.N."/>
            <person name="Grigoriev I.V."/>
            <person name="Debuchy R."/>
            <person name="Gladieux P."/>
            <person name="Hiltunen Thoren M."/>
            <person name="Johannesson H."/>
        </authorList>
    </citation>
    <scope>NUCLEOTIDE SEQUENCE</scope>
    <source>
        <strain evidence="2">CBS 333.67</strain>
    </source>
</reference>
<dbReference type="RefSeq" id="XP_062720510.1">
    <property type="nucleotide sequence ID" value="XM_062870480.1"/>
</dbReference>
<evidence type="ECO:0000259" key="1">
    <source>
        <dbReference type="PROSITE" id="PS50181"/>
    </source>
</evidence>
<accession>A0AAJ0M0R0</accession>
<protein>
    <submittedName>
        <fullName evidence="2">F-box domain-containing protein</fullName>
    </submittedName>
</protein>
<feature type="domain" description="F-box" evidence="1">
    <location>
        <begin position="190"/>
        <end position="236"/>
    </location>
</feature>
<dbReference type="Pfam" id="PF24539">
    <property type="entry name" value="DUF7600"/>
    <property type="match status" value="1"/>
</dbReference>
<proteinExistence type="predicted"/>
<comment type="caution">
    <text evidence="2">The sequence shown here is derived from an EMBL/GenBank/DDBJ whole genome shotgun (WGS) entry which is preliminary data.</text>
</comment>
<organism evidence="2 3">
    <name type="scientific">Chaetomium strumarium</name>
    <dbReference type="NCBI Taxonomy" id="1170767"/>
    <lineage>
        <taxon>Eukaryota</taxon>
        <taxon>Fungi</taxon>
        <taxon>Dikarya</taxon>
        <taxon>Ascomycota</taxon>
        <taxon>Pezizomycotina</taxon>
        <taxon>Sordariomycetes</taxon>
        <taxon>Sordariomycetidae</taxon>
        <taxon>Sordariales</taxon>
        <taxon>Chaetomiaceae</taxon>
        <taxon>Chaetomium</taxon>
    </lineage>
</organism>
<evidence type="ECO:0000313" key="2">
    <source>
        <dbReference type="EMBL" id="KAK3304730.1"/>
    </source>
</evidence>
<dbReference type="GeneID" id="87889309"/>
<dbReference type="Proteomes" id="UP001273166">
    <property type="component" value="Unassembled WGS sequence"/>
</dbReference>
<gene>
    <name evidence="2" type="ORF">B0T15DRAFT_558699</name>
</gene>
<dbReference type="AlphaFoldDB" id="A0AAJ0M0R0"/>
<dbReference type="InterPro" id="IPR001810">
    <property type="entry name" value="F-box_dom"/>
</dbReference>
<dbReference type="InterPro" id="IPR056021">
    <property type="entry name" value="DUF7600"/>
</dbReference>